<name>A0A0R2ER14_9LACO</name>
<protein>
    <submittedName>
        <fullName evidence="1">Uncharacterized protein</fullName>
    </submittedName>
</protein>
<sequence>MSMPDNKFTGSSKISVRVSGKALNPDEGYNLDSVITSLQNVENLIKKTYLVANDRSRFTENDAQSINIKLQSWEQGSLISNLEIWFNSVVLPTLPFVVDNREFIWESIKGSVDFLRAKFNAEKEGKSVDIRQNTDGGTAINVKAEGNSKVVIYAPQGLPATAERLQPTLQELTQQIDGTDVTSIDFSDKAEDIKQPSKVVSLNNSDKDLFGSATFTSDEQVEIVGKITSGNYDTNAGRIEVLSSATQRIEVGQSYRLKISEDLHAEDKWKEMFLSPRPYFCKYKLGGPSLNKVTEIIVTDWDESKWDDEQAV</sequence>
<dbReference type="Proteomes" id="UP000051442">
    <property type="component" value="Unassembled WGS sequence"/>
</dbReference>
<dbReference type="AlphaFoldDB" id="A0A0R2ER14"/>
<proteinExistence type="predicted"/>
<evidence type="ECO:0000313" key="2">
    <source>
        <dbReference type="Proteomes" id="UP000051442"/>
    </source>
</evidence>
<dbReference type="STRING" id="1423804.FD14_GL002504"/>
<dbReference type="EMBL" id="AYZM01000171">
    <property type="protein sequence ID" value="KRN17782.1"/>
    <property type="molecule type" value="Genomic_DNA"/>
</dbReference>
<evidence type="ECO:0000313" key="1">
    <source>
        <dbReference type="EMBL" id="KRN17782.1"/>
    </source>
</evidence>
<organism evidence="1 2">
    <name type="scientific">Secundilactobacillus similis DSM 23365 = JCM 2765</name>
    <dbReference type="NCBI Taxonomy" id="1423804"/>
    <lineage>
        <taxon>Bacteria</taxon>
        <taxon>Bacillati</taxon>
        <taxon>Bacillota</taxon>
        <taxon>Bacilli</taxon>
        <taxon>Lactobacillales</taxon>
        <taxon>Lactobacillaceae</taxon>
        <taxon>Secundilactobacillus</taxon>
    </lineage>
</organism>
<dbReference type="PATRIC" id="fig|1423804.4.peg.2708"/>
<keyword evidence="2" id="KW-1185">Reference proteome</keyword>
<gene>
    <name evidence="1" type="ORF">FD14_GL002504</name>
</gene>
<reference evidence="1 2" key="1">
    <citation type="journal article" date="2015" name="Genome Announc.">
        <title>Expanding the biotechnology potential of lactobacilli through comparative genomics of 213 strains and associated genera.</title>
        <authorList>
            <person name="Sun Z."/>
            <person name="Harris H.M."/>
            <person name="McCann A."/>
            <person name="Guo C."/>
            <person name="Argimon S."/>
            <person name="Zhang W."/>
            <person name="Yang X."/>
            <person name="Jeffery I.B."/>
            <person name="Cooney J.C."/>
            <person name="Kagawa T.F."/>
            <person name="Liu W."/>
            <person name="Song Y."/>
            <person name="Salvetti E."/>
            <person name="Wrobel A."/>
            <person name="Rasinkangas P."/>
            <person name="Parkhill J."/>
            <person name="Rea M.C."/>
            <person name="O'Sullivan O."/>
            <person name="Ritari J."/>
            <person name="Douillard F.P."/>
            <person name="Paul Ross R."/>
            <person name="Yang R."/>
            <person name="Briner A.E."/>
            <person name="Felis G.E."/>
            <person name="de Vos W.M."/>
            <person name="Barrangou R."/>
            <person name="Klaenhammer T.R."/>
            <person name="Caufield P.W."/>
            <person name="Cui Y."/>
            <person name="Zhang H."/>
            <person name="O'Toole P.W."/>
        </authorList>
    </citation>
    <scope>NUCLEOTIDE SEQUENCE [LARGE SCALE GENOMIC DNA]</scope>
    <source>
        <strain evidence="1 2">DSM 23365</strain>
    </source>
</reference>
<comment type="caution">
    <text evidence="1">The sequence shown here is derived from an EMBL/GenBank/DDBJ whole genome shotgun (WGS) entry which is preliminary data.</text>
</comment>
<accession>A0A0R2ER14</accession>